<evidence type="ECO:0000313" key="3">
    <source>
        <dbReference type="Proteomes" id="UP000480178"/>
    </source>
</evidence>
<protein>
    <submittedName>
        <fullName evidence="2">Uma2 family endonuclease</fullName>
    </submittedName>
</protein>
<dbReference type="KEGG" id="rhoz:GXP67_19435"/>
<dbReference type="SUPFAM" id="SSF52980">
    <property type="entry name" value="Restriction endonuclease-like"/>
    <property type="match status" value="1"/>
</dbReference>
<organism evidence="2 3">
    <name type="scientific">Rhodocytophaga rosea</name>
    <dbReference type="NCBI Taxonomy" id="2704465"/>
    <lineage>
        <taxon>Bacteria</taxon>
        <taxon>Pseudomonadati</taxon>
        <taxon>Bacteroidota</taxon>
        <taxon>Cytophagia</taxon>
        <taxon>Cytophagales</taxon>
        <taxon>Rhodocytophagaceae</taxon>
        <taxon>Rhodocytophaga</taxon>
    </lineage>
</organism>
<keyword evidence="2" id="KW-0255">Endonuclease</keyword>
<proteinExistence type="predicted"/>
<dbReference type="InterPro" id="IPR012296">
    <property type="entry name" value="Nuclease_put_TT1808"/>
</dbReference>
<dbReference type="RefSeq" id="WP_162444673.1">
    <property type="nucleotide sequence ID" value="NZ_CP048222.1"/>
</dbReference>
<name>A0A6C0GM17_9BACT</name>
<dbReference type="Proteomes" id="UP000480178">
    <property type="component" value="Chromosome"/>
</dbReference>
<dbReference type="PANTHER" id="PTHR34107">
    <property type="entry name" value="SLL0198 PROTEIN-RELATED"/>
    <property type="match status" value="1"/>
</dbReference>
<dbReference type="InterPro" id="IPR011335">
    <property type="entry name" value="Restrct_endonuc-II-like"/>
</dbReference>
<sequence>MDFEYKISTRSWGQLTDEQLFAFCQENRNLRFERTREGEIIIMSPTGGETGNRNIKIAARLELWNEEARLGISFDSSTGFILPNGAMRSPDVAWIILNRWQALSEEEKEKFPPLCPDFVIELRSKTDSLKILQKKMQEWIENGCRLAWLMDVQDQKVYIYRPGKKVETLDSFNTKLSGGQILPGFELDLNILK</sequence>
<evidence type="ECO:0000259" key="1">
    <source>
        <dbReference type="Pfam" id="PF05685"/>
    </source>
</evidence>
<reference evidence="2 3" key="1">
    <citation type="submission" date="2020-01" db="EMBL/GenBank/DDBJ databases">
        <authorList>
            <person name="Kim M.K."/>
        </authorList>
    </citation>
    <scope>NUCLEOTIDE SEQUENCE [LARGE SCALE GENOMIC DNA]</scope>
    <source>
        <strain evidence="2 3">172606-1</strain>
    </source>
</reference>
<feature type="domain" description="Putative restriction endonuclease" evidence="1">
    <location>
        <begin position="18"/>
        <end position="189"/>
    </location>
</feature>
<dbReference type="GO" id="GO:0004519">
    <property type="term" value="F:endonuclease activity"/>
    <property type="evidence" value="ECO:0007669"/>
    <property type="project" value="UniProtKB-KW"/>
</dbReference>
<dbReference type="Pfam" id="PF05685">
    <property type="entry name" value="Uma2"/>
    <property type="match status" value="1"/>
</dbReference>
<evidence type="ECO:0000313" key="2">
    <source>
        <dbReference type="EMBL" id="QHT68662.1"/>
    </source>
</evidence>
<keyword evidence="2" id="KW-0540">Nuclease</keyword>
<dbReference type="Gene3D" id="3.90.1570.10">
    <property type="entry name" value="tt1808, chain A"/>
    <property type="match status" value="1"/>
</dbReference>
<keyword evidence="3" id="KW-1185">Reference proteome</keyword>
<dbReference type="EMBL" id="CP048222">
    <property type="protein sequence ID" value="QHT68662.1"/>
    <property type="molecule type" value="Genomic_DNA"/>
</dbReference>
<dbReference type="AlphaFoldDB" id="A0A6C0GM17"/>
<gene>
    <name evidence="2" type="ORF">GXP67_19435</name>
</gene>
<accession>A0A6C0GM17</accession>
<dbReference type="CDD" id="cd06260">
    <property type="entry name" value="DUF820-like"/>
    <property type="match status" value="1"/>
</dbReference>
<dbReference type="InterPro" id="IPR008538">
    <property type="entry name" value="Uma2"/>
</dbReference>
<keyword evidence="2" id="KW-0378">Hydrolase</keyword>
<dbReference type="PANTHER" id="PTHR34107:SF1">
    <property type="entry name" value="SLL0198 PROTEIN"/>
    <property type="match status" value="1"/>
</dbReference>